<dbReference type="Pfam" id="PF00379">
    <property type="entry name" value="Chitin_bind_4"/>
    <property type="match status" value="1"/>
</dbReference>
<organism evidence="4 5">
    <name type="scientific">Rhynchophorus ferrugineus</name>
    <name type="common">Red palm weevil</name>
    <name type="synonym">Curculio ferrugineus</name>
    <dbReference type="NCBI Taxonomy" id="354439"/>
    <lineage>
        <taxon>Eukaryota</taxon>
        <taxon>Metazoa</taxon>
        <taxon>Ecdysozoa</taxon>
        <taxon>Arthropoda</taxon>
        <taxon>Hexapoda</taxon>
        <taxon>Insecta</taxon>
        <taxon>Pterygota</taxon>
        <taxon>Neoptera</taxon>
        <taxon>Endopterygota</taxon>
        <taxon>Coleoptera</taxon>
        <taxon>Polyphaga</taxon>
        <taxon>Cucujiformia</taxon>
        <taxon>Curculionidae</taxon>
        <taxon>Dryophthorinae</taxon>
        <taxon>Rhynchophorus</taxon>
    </lineage>
</organism>
<dbReference type="PANTHER" id="PTHR10380:SF173">
    <property type="entry name" value="CUTICULAR PROTEIN 47EF, ISOFORM C-RELATED"/>
    <property type="match status" value="1"/>
</dbReference>
<dbReference type="InterPro" id="IPR000618">
    <property type="entry name" value="Insect_cuticle"/>
</dbReference>
<dbReference type="EMBL" id="JAACXV010000131">
    <property type="protein sequence ID" value="KAF7283170.1"/>
    <property type="molecule type" value="Genomic_DNA"/>
</dbReference>
<sequence length="181" mass="19775">MYKIFVLVGCVVSAVIADASIGDVSTLPPPPLPYAFGYAAGRFPGHIDRTHSEVSDGSGVVQGSYSYVDPSYKIRKVDYVADQYGFHPVLNHEAPAVPQDTPIVAAAKEKHLAQYSRIADAHQHAPQVVIVPVDSQSVQYARDKHLSLFQKIADEHARIAAEREALKQAEEQAQHGNSIQY</sequence>
<dbReference type="PROSITE" id="PS51155">
    <property type="entry name" value="CHIT_BIND_RR_2"/>
    <property type="match status" value="1"/>
</dbReference>
<dbReference type="OrthoDB" id="6358661at2759"/>
<feature type="chain" id="PRO_5032376663" evidence="3">
    <location>
        <begin position="20"/>
        <end position="181"/>
    </location>
</feature>
<evidence type="ECO:0000256" key="3">
    <source>
        <dbReference type="SAM" id="SignalP"/>
    </source>
</evidence>
<reference evidence="4" key="1">
    <citation type="submission" date="2020-08" db="EMBL/GenBank/DDBJ databases">
        <title>Genome sequencing and assembly of the red palm weevil Rhynchophorus ferrugineus.</title>
        <authorList>
            <person name="Dias G.B."/>
            <person name="Bergman C.M."/>
            <person name="Manee M."/>
        </authorList>
    </citation>
    <scope>NUCLEOTIDE SEQUENCE</scope>
    <source>
        <strain evidence="4">AA-2017</strain>
        <tissue evidence="4">Whole larva</tissue>
    </source>
</reference>
<evidence type="ECO:0000256" key="1">
    <source>
        <dbReference type="ARBA" id="ARBA00022460"/>
    </source>
</evidence>
<dbReference type="Proteomes" id="UP000625711">
    <property type="component" value="Unassembled WGS sequence"/>
</dbReference>
<evidence type="ECO:0000313" key="4">
    <source>
        <dbReference type="EMBL" id="KAF7283170.1"/>
    </source>
</evidence>
<name>A0A834MK55_RHYFE</name>
<evidence type="ECO:0000256" key="2">
    <source>
        <dbReference type="PROSITE-ProRule" id="PRU00497"/>
    </source>
</evidence>
<proteinExistence type="predicted"/>
<comment type="caution">
    <text evidence="4">The sequence shown here is derived from an EMBL/GenBank/DDBJ whole genome shotgun (WGS) entry which is preliminary data.</text>
</comment>
<accession>A0A834MK55</accession>
<dbReference type="GO" id="GO:0062129">
    <property type="term" value="C:chitin-based extracellular matrix"/>
    <property type="evidence" value="ECO:0007669"/>
    <property type="project" value="TreeGrafter"/>
</dbReference>
<keyword evidence="1 2" id="KW-0193">Cuticle</keyword>
<dbReference type="PANTHER" id="PTHR10380">
    <property type="entry name" value="CUTICLE PROTEIN"/>
    <property type="match status" value="1"/>
</dbReference>
<keyword evidence="5" id="KW-1185">Reference proteome</keyword>
<dbReference type="GO" id="GO:0008010">
    <property type="term" value="F:structural constituent of chitin-based larval cuticle"/>
    <property type="evidence" value="ECO:0007669"/>
    <property type="project" value="TreeGrafter"/>
</dbReference>
<protein>
    <submittedName>
        <fullName evidence="4">Uncharacterized protein</fullName>
    </submittedName>
</protein>
<evidence type="ECO:0000313" key="5">
    <source>
        <dbReference type="Proteomes" id="UP000625711"/>
    </source>
</evidence>
<feature type="signal peptide" evidence="3">
    <location>
        <begin position="1"/>
        <end position="19"/>
    </location>
</feature>
<dbReference type="AlphaFoldDB" id="A0A834MK55"/>
<keyword evidence="3" id="KW-0732">Signal</keyword>
<gene>
    <name evidence="4" type="ORF">GWI33_001233</name>
</gene>
<dbReference type="InterPro" id="IPR050468">
    <property type="entry name" value="Cuticle_Struct_Prot"/>
</dbReference>